<evidence type="ECO:0000256" key="1">
    <source>
        <dbReference type="RuleBase" id="RU365086"/>
    </source>
</evidence>
<evidence type="ECO:0000313" key="3">
    <source>
        <dbReference type="EMBL" id="OHT09514.1"/>
    </source>
</evidence>
<comment type="pathway">
    <text evidence="1">Nucleotide-sugar biosynthesis; UDP-N-acetyl-alpha-D-glucosamine biosynthesis; N-acetyl-alpha-D-glucosamine 1-phosphate from alpha-D-glucosamine 6-phosphate (route I): step 1/2.</text>
</comment>
<dbReference type="OrthoDB" id="10039976at2759"/>
<dbReference type="CDD" id="cd04301">
    <property type="entry name" value="NAT_SF"/>
    <property type="match status" value="1"/>
</dbReference>
<dbReference type="SUPFAM" id="SSF55729">
    <property type="entry name" value="Acyl-CoA N-acyltransferases (Nat)"/>
    <property type="match status" value="1"/>
</dbReference>
<sequence>MALSFRKLDRSDYGKGFLQILNQLAPVRDFSKEFFDRIYDEFQNTPGKHVYVGEIDNKLVCTGTLLVERKFFFNGSNFGHIEDIVVDSSLRGTGVGKKLIDRLIEDGKESKCIRLVLDCVDDKKDFYAKCGFYRKGNQMNLEFGK</sequence>
<dbReference type="InterPro" id="IPR000182">
    <property type="entry name" value="GNAT_dom"/>
</dbReference>
<evidence type="ECO:0000313" key="4">
    <source>
        <dbReference type="Proteomes" id="UP000179807"/>
    </source>
</evidence>
<dbReference type="GO" id="GO:0004343">
    <property type="term" value="F:glucosamine 6-phosphate N-acetyltransferase activity"/>
    <property type="evidence" value="ECO:0007669"/>
    <property type="project" value="UniProtKB-UniRule"/>
</dbReference>
<feature type="domain" description="N-acetyltransferase" evidence="2">
    <location>
        <begin position="3"/>
        <end position="145"/>
    </location>
</feature>
<organism evidence="3 4">
    <name type="scientific">Tritrichomonas foetus</name>
    <dbReference type="NCBI Taxonomy" id="1144522"/>
    <lineage>
        <taxon>Eukaryota</taxon>
        <taxon>Metamonada</taxon>
        <taxon>Parabasalia</taxon>
        <taxon>Tritrichomonadida</taxon>
        <taxon>Tritrichomonadidae</taxon>
        <taxon>Tritrichomonas</taxon>
    </lineage>
</organism>
<reference evidence="3" key="1">
    <citation type="submission" date="2016-10" db="EMBL/GenBank/DDBJ databases">
        <authorList>
            <person name="Benchimol M."/>
            <person name="Almeida L.G."/>
            <person name="Vasconcelos A.T."/>
            <person name="Perreira-Neves A."/>
            <person name="Rosa I.A."/>
            <person name="Tasca T."/>
            <person name="Bogo M.R."/>
            <person name="de Souza W."/>
        </authorList>
    </citation>
    <scope>NUCLEOTIDE SEQUENCE [LARGE SCALE GENOMIC DNA]</scope>
    <source>
        <strain evidence="3">K</strain>
    </source>
</reference>
<dbReference type="PROSITE" id="PS51186">
    <property type="entry name" value="GNAT"/>
    <property type="match status" value="1"/>
</dbReference>
<dbReference type="GO" id="GO:0006048">
    <property type="term" value="P:UDP-N-acetylglucosamine biosynthetic process"/>
    <property type="evidence" value="ECO:0007669"/>
    <property type="project" value="UniProtKB-UniRule"/>
</dbReference>
<comment type="similarity">
    <text evidence="1">Belongs to the acetyltransferase family. GNA1 subfamily.</text>
</comment>
<dbReference type="UniPathway" id="UPA00113">
    <property type="reaction ID" value="UER00529"/>
</dbReference>
<dbReference type="InterPro" id="IPR039143">
    <property type="entry name" value="GNPNAT1-like"/>
</dbReference>
<dbReference type="EMBL" id="MLAK01000637">
    <property type="protein sequence ID" value="OHT09514.1"/>
    <property type="molecule type" value="Genomic_DNA"/>
</dbReference>
<dbReference type="GeneID" id="94836753"/>
<comment type="caution">
    <text evidence="3">The sequence shown here is derived from an EMBL/GenBank/DDBJ whole genome shotgun (WGS) entry which is preliminary data.</text>
</comment>
<dbReference type="RefSeq" id="XP_068362650.1">
    <property type="nucleotide sequence ID" value="XM_068502049.1"/>
</dbReference>
<dbReference type="EC" id="2.3.1.4" evidence="1"/>
<proteinExistence type="inferred from homology"/>
<protein>
    <recommendedName>
        <fullName evidence="1">Glucosamine 6-phosphate N-acetyltransferase</fullName>
        <ecNumber evidence="1">2.3.1.4</ecNumber>
    </recommendedName>
</protein>
<dbReference type="Pfam" id="PF00583">
    <property type="entry name" value="Acetyltransf_1"/>
    <property type="match status" value="1"/>
</dbReference>
<dbReference type="Proteomes" id="UP000179807">
    <property type="component" value="Unassembled WGS sequence"/>
</dbReference>
<name>A0A1J4KER7_9EUKA</name>
<keyword evidence="4" id="KW-1185">Reference proteome</keyword>
<dbReference type="AlphaFoldDB" id="A0A1J4KER7"/>
<dbReference type="VEuPathDB" id="TrichDB:TRFO_21560"/>
<keyword evidence="1" id="KW-0808">Transferase</keyword>
<dbReference type="PANTHER" id="PTHR13355:SF11">
    <property type="entry name" value="GLUCOSAMINE 6-PHOSPHATE N-ACETYLTRANSFERASE"/>
    <property type="match status" value="1"/>
</dbReference>
<dbReference type="PANTHER" id="PTHR13355">
    <property type="entry name" value="GLUCOSAMINE 6-PHOSPHATE N-ACETYLTRANSFERASE"/>
    <property type="match status" value="1"/>
</dbReference>
<dbReference type="Gene3D" id="3.40.630.30">
    <property type="match status" value="1"/>
</dbReference>
<comment type="catalytic activity">
    <reaction evidence="1">
        <text>D-glucosamine 6-phosphate + acetyl-CoA = N-acetyl-D-glucosamine 6-phosphate + CoA + H(+)</text>
        <dbReference type="Rhea" id="RHEA:10292"/>
        <dbReference type="ChEBI" id="CHEBI:15378"/>
        <dbReference type="ChEBI" id="CHEBI:57287"/>
        <dbReference type="ChEBI" id="CHEBI:57288"/>
        <dbReference type="ChEBI" id="CHEBI:57513"/>
        <dbReference type="ChEBI" id="CHEBI:58725"/>
        <dbReference type="EC" id="2.3.1.4"/>
    </reaction>
</comment>
<dbReference type="InterPro" id="IPR016181">
    <property type="entry name" value="Acyl_CoA_acyltransferase"/>
</dbReference>
<keyword evidence="1" id="KW-0012">Acyltransferase</keyword>
<evidence type="ECO:0000259" key="2">
    <source>
        <dbReference type="PROSITE" id="PS51186"/>
    </source>
</evidence>
<gene>
    <name evidence="3" type="ORF">TRFO_21560</name>
</gene>
<accession>A0A1J4KER7</accession>